<dbReference type="EMBL" id="CAXLJL010000312">
    <property type="protein sequence ID" value="CAL5136387.1"/>
    <property type="molecule type" value="Genomic_DNA"/>
</dbReference>
<dbReference type="Proteomes" id="UP001497525">
    <property type="component" value="Unassembled WGS sequence"/>
</dbReference>
<evidence type="ECO:0000313" key="4">
    <source>
        <dbReference type="Proteomes" id="UP001497525"/>
    </source>
</evidence>
<name>A0AAV2TLS5_CALDB</name>
<reference evidence="3" key="1">
    <citation type="submission" date="2024-06" db="EMBL/GenBank/DDBJ databases">
        <authorList>
            <person name="Liu X."/>
            <person name="Lenzi L."/>
            <person name="Haldenby T S."/>
            <person name="Uol C."/>
        </authorList>
    </citation>
    <scope>NUCLEOTIDE SEQUENCE</scope>
</reference>
<dbReference type="PANTHER" id="PTHR34639:SF1">
    <property type="entry name" value="PROTEIN FLATTOP"/>
    <property type="match status" value="1"/>
</dbReference>
<sequence length="129" mass="14310">MSKNYSAGQYEQPFIPEHMQLYGPTKPFGEHPKAKKRTTHIVANDRGHLLPGQKTVPGDCPWGNYVGTWDLPCHLLGPAVDNPTSRSEAGIQYLRKQKELITTTISTAAANKSKSVKDRIFDSMGKKMA</sequence>
<proteinExistence type="inferred from homology"/>
<evidence type="ECO:0000256" key="1">
    <source>
        <dbReference type="ARBA" id="ARBA00009887"/>
    </source>
</evidence>
<dbReference type="AlphaFoldDB" id="A0AAV2TLS5"/>
<dbReference type="GO" id="GO:0036064">
    <property type="term" value="C:ciliary basal body"/>
    <property type="evidence" value="ECO:0007669"/>
    <property type="project" value="TreeGrafter"/>
</dbReference>
<accession>A0AAV2TLS5</accession>
<dbReference type="Pfam" id="PF22611">
    <property type="entry name" value="CFAP126"/>
    <property type="match status" value="1"/>
</dbReference>
<comment type="caution">
    <text evidence="3">The sequence shown here is derived from an EMBL/GenBank/DDBJ whole genome shotgun (WGS) entry which is preliminary data.</text>
</comment>
<dbReference type="PANTHER" id="PTHR34639">
    <property type="entry name" value="PROTEIN FLATTOP"/>
    <property type="match status" value="1"/>
</dbReference>
<dbReference type="InterPro" id="IPR038797">
    <property type="entry name" value="Fltp"/>
</dbReference>
<evidence type="ECO:0000256" key="2">
    <source>
        <dbReference type="ARBA" id="ARBA00033306"/>
    </source>
</evidence>
<dbReference type="GO" id="GO:0044782">
    <property type="term" value="P:cilium organization"/>
    <property type="evidence" value="ECO:0007669"/>
    <property type="project" value="TreeGrafter"/>
</dbReference>
<dbReference type="CDD" id="cd23705">
    <property type="entry name" value="Flattop"/>
    <property type="match status" value="1"/>
</dbReference>
<evidence type="ECO:0000313" key="3">
    <source>
        <dbReference type="EMBL" id="CAL5136387.1"/>
    </source>
</evidence>
<gene>
    <name evidence="3" type="ORF">CDAUBV1_LOCUS10481</name>
</gene>
<protein>
    <recommendedName>
        <fullName evidence="2">Cilia- and flagella-associated protein 126</fullName>
    </recommendedName>
</protein>
<organism evidence="3 4">
    <name type="scientific">Calicophoron daubneyi</name>
    <name type="common">Rumen fluke</name>
    <name type="synonym">Paramphistomum daubneyi</name>
    <dbReference type="NCBI Taxonomy" id="300641"/>
    <lineage>
        <taxon>Eukaryota</taxon>
        <taxon>Metazoa</taxon>
        <taxon>Spiralia</taxon>
        <taxon>Lophotrochozoa</taxon>
        <taxon>Platyhelminthes</taxon>
        <taxon>Trematoda</taxon>
        <taxon>Digenea</taxon>
        <taxon>Plagiorchiida</taxon>
        <taxon>Pronocephalata</taxon>
        <taxon>Paramphistomoidea</taxon>
        <taxon>Paramphistomidae</taxon>
        <taxon>Calicophoron</taxon>
    </lineage>
</organism>
<comment type="similarity">
    <text evidence="1">Belongs to the Flattop family.</text>
</comment>